<evidence type="ECO:0000313" key="2">
    <source>
        <dbReference type="EMBL" id="EBX1945293.1"/>
    </source>
</evidence>
<comment type="caution">
    <text evidence="2">The sequence shown here is derived from an EMBL/GenBank/DDBJ whole genome shotgun (WGS) entry which is preliminary data.</text>
</comment>
<organism evidence="2">
    <name type="scientific">Salmonella enterica subsp. enterica serovar Saintpaul</name>
    <dbReference type="NCBI Taxonomy" id="90105"/>
    <lineage>
        <taxon>Bacteria</taxon>
        <taxon>Pseudomonadati</taxon>
        <taxon>Pseudomonadota</taxon>
        <taxon>Gammaproteobacteria</taxon>
        <taxon>Enterobacterales</taxon>
        <taxon>Enterobacteriaceae</taxon>
        <taxon>Salmonella</taxon>
    </lineage>
</organism>
<feature type="transmembrane region" description="Helical" evidence="1">
    <location>
        <begin position="83"/>
        <end position="109"/>
    </location>
</feature>
<dbReference type="NCBIfam" id="NF033887">
    <property type="entry name" value="conj_TraX"/>
    <property type="match status" value="1"/>
</dbReference>
<gene>
    <name evidence="2" type="ORF">DRD48_16685</name>
</gene>
<reference evidence="2" key="1">
    <citation type="submission" date="2018-06" db="EMBL/GenBank/DDBJ databases">
        <authorList>
            <person name="Ashton P.M."/>
            <person name="Dallman T."/>
            <person name="Nair S."/>
            <person name="De Pinna E."/>
            <person name="Peters T."/>
            <person name="Grant K."/>
        </authorList>
    </citation>
    <scope>NUCLEOTIDE SEQUENCE</scope>
    <source>
        <strain evidence="2">187601</strain>
    </source>
</reference>
<keyword evidence="1" id="KW-0812">Transmembrane</keyword>
<dbReference type="AlphaFoldDB" id="A0A5W5JIF1"/>
<dbReference type="EMBL" id="AAHKMO010000022">
    <property type="protein sequence ID" value="EBX1945293.1"/>
    <property type="molecule type" value="Genomic_DNA"/>
</dbReference>
<feature type="transmembrane region" description="Helical" evidence="1">
    <location>
        <begin position="115"/>
        <end position="134"/>
    </location>
</feature>
<accession>A0A5W5JIF1</accession>
<proteinExistence type="predicted"/>
<protein>
    <recommendedName>
        <fullName evidence="3">Conjugal transfer protein TraX</fullName>
    </recommendedName>
</protein>
<sequence>MGNKKARKTARIAVSVINLLFPVRDIARIVMTAPKPLLMTLRRTREVFHQQAKEQADLSWAEALAASGCTEAALARRYRRSQWLWRAVMWGSLLVSLVLLTLVIGSWTTLSGFEVLRSVSFLFVLLSLTLLSFVKAMEATFRRWQLLSRRVSIAEKGTFRDFTAENAWIRQTMGY</sequence>
<keyword evidence="1" id="KW-1133">Transmembrane helix</keyword>
<keyword evidence="1" id="KW-0472">Membrane</keyword>
<evidence type="ECO:0008006" key="3">
    <source>
        <dbReference type="Google" id="ProtNLM"/>
    </source>
</evidence>
<evidence type="ECO:0000256" key="1">
    <source>
        <dbReference type="SAM" id="Phobius"/>
    </source>
</evidence>
<dbReference type="InterPro" id="IPR049599">
    <property type="entry name" value="TraX-like"/>
</dbReference>
<name>A0A5W5JIF1_SALET</name>